<feature type="transmembrane region" description="Helical" evidence="7">
    <location>
        <begin position="201"/>
        <end position="224"/>
    </location>
</feature>
<keyword evidence="5 7" id="KW-0472">Membrane</keyword>
<dbReference type="InterPro" id="IPR001958">
    <property type="entry name" value="Tet-R_TetA/multi-R_MdtG-like"/>
</dbReference>
<feature type="transmembrane region" description="Helical" evidence="7">
    <location>
        <begin position="401"/>
        <end position="422"/>
    </location>
</feature>
<evidence type="ECO:0000313" key="9">
    <source>
        <dbReference type="EMBL" id="KAK0385004.1"/>
    </source>
</evidence>
<keyword evidence="2" id="KW-0813">Transport</keyword>
<feature type="transmembrane region" description="Helical" evidence="7">
    <location>
        <begin position="244"/>
        <end position="268"/>
    </location>
</feature>
<feature type="transmembrane region" description="Helical" evidence="7">
    <location>
        <begin position="347"/>
        <end position="371"/>
    </location>
</feature>
<evidence type="ECO:0000256" key="1">
    <source>
        <dbReference type="ARBA" id="ARBA00004141"/>
    </source>
</evidence>
<feature type="transmembrane region" description="Helical" evidence="7">
    <location>
        <begin position="469"/>
        <end position="488"/>
    </location>
</feature>
<dbReference type="EMBL" id="JAPDFR010000007">
    <property type="protein sequence ID" value="KAK0385004.1"/>
    <property type="molecule type" value="Genomic_DNA"/>
</dbReference>
<dbReference type="AlphaFoldDB" id="A0AA39GDK6"/>
<dbReference type="InterPro" id="IPR036259">
    <property type="entry name" value="MFS_trans_sf"/>
</dbReference>
<feature type="transmembrane region" description="Helical" evidence="7">
    <location>
        <begin position="429"/>
        <end position="449"/>
    </location>
</feature>
<feature type="region of interest" description="Disordered" evidence="6">
    <location>
        <begin position="1"/>
        <end position="60"/>
    </location>
</feature>
<feature type="region of interest" description="Disordered" evidence="6">
    <location>
        <begin position="299"/>
        <end position="326"/>
    </location>
</feature>
<dbReference type="Proteomes" id="UP001175261">
    <property type="component" value="Unassembled WGS sequence"/>
</dbReference>
<dbReference type="GO" id="GO:0016020">
    <property type="term" value="C:membrane"/>
    <property type="evidence" value="ECO:0007669"/>
    <property type="project" value="UniProtKB-SubCell"/>
</dbReference>
<evidence type="ECO:0000256" key="2">
    <source>
        <dbReference type="ARBA" id="ARBA00022448"/>
    </source>
</evidence>
<dbReference type="PANTHER" id="PTHR23504:SF6">
    <property type="entry name" value="MULTIDRUG TRANSPORTER, PUTATIVE (AFU_ORTHOLOGUE AFUA_4G08740)-RELATED"/>
    <property type="match status" value="1"/>
</dbReference>
<dbReference type="SUPFAM" id="SSF103473">
    <property type="entry name" value="MFS general substrate transporter"/>
    <property type="match status" value="1"/>
</dbReference>
<reference evidence="9" key="1">
    <citation type="submission" date="2022-10" db="EMBL/GenBank/DDBJ databases">
        <title>Determination and structural analysis of whole genome sequence of Sarocladium strictum F4-1.</title>
        <authorList>
            <person name="Hu L."/>
            <person name="Jiang Y."/>
        </authorList>
    </citation>
    <scope>NUCLEOTIDE SEQUENCE</scope>
    <source>
        <strain evidence="9">F4-1</strain>
    </source>
</reference>
<feature type="transmembrane region" description="Helical" evidence="7">
    <location>
        <begin position="143"/>
        <end position="163"/>
    </location>
</feature>
<evidence type="ECO:0000256" key="5">
    <source>
        <dbReference type="ARBA" id="ARBA00023136"/>
    </source>
</evidence>
<keyword evidence="4 7" id="KW-1133">Transmembrane helix</keyword>
<comment type="caution">
    <text evidence="9">The sequence shown here is derived from an EMBL/GenBank/DDBJ whole genome shotgun (WGS) entry which is preliminary data.</text>
</comment>
<keyword evidence="10" id="KW-1185">Reference proteome</keyword>
<evidence type="ECO:0000259" key="8">
    <source>
        <dbReference type="PROSITE" id="PS50850"/>
    </source>
</evidence>
<evidence type="ECO:0000256" key="3">
    <source>
        <dbReference type="ARBA" id="ARBA00022692"/>
    </source>
</evidence>
<dbReference type="GO" id="GO:0022857">
    <property type="term" value="F:transmembrane transporter activity"/>
    <property type="evidence" value="ECO:0007669"/>
    <property type="project" value="InterPro"/>
</dbReference>
<proteinExistence type="predicted"/>
<accession>A0AA39GDK6</accession>
<feature type="transmembrane region" description="Helical" evidence="7">
    <location>
        <begin position="169"/>
        <end position="189"/>
    </location>
</feature>
<dbReference type="InterPro" id="IPR020846">
    <property type="entry name" value="MFS_dom"/>
</dbReference>
<dbReference type="Pfam" id="PF07690">
    <property type="entry name" value="MFS_1"/>
    <property type="match status" value="1"/>
</dbReference>
<evidence type="ECO:0000256" key="4">
    <source>
        <dbReference type="ARBA" id="ARBA00022989"/>
    </source>
</evidence>
<organism evidence="9 10">
    <name type="scientific">Sarocladium strictum</name>
    <name type="common">Black bundle disease fungus</name>
    <name type="synonym">Acremonium strictum</name>
    <dbReference type="NCBI Taxonomy" id="5046"/>
    <lineage>
        <taxon>Eukaryota</taxon>
        <taxon>Fungi</taxon>
        <taxon>Dikarya</taxon>
        <taxon>Ascomycota</taxon>
        <taxon>Pezizomycotina</taxon>
        <taxon>Sordariomycetes</taxon>
        <taxon>Hypocreomycetidae</taxon>
        <taxon>Hypocreales</taxon>
        <taxon>Sarocladiaceae</taxon>
        <taxon>Sarocladium</taxon>
    </lineage>
</organism>
<name>A0AA39GDK6_SARSR</name>
<dbReference type="PROSITE" id="PS50850">
    <property type="entry name" value="MFS"/>
    <property type="match status" value="1"/>
</dbReference>
<evidence type="ECO:0000256" key="7">
    <source>
        <dbReference type="SAM" id="Phobius"/>
    </source>
</evidence>
<evidence type="ECO:0000313" key="10">
    <source>
        <dbReference type="Proteomes" id="UP001175261"/>
    </source>
</evidence>
<feature type="domain" description="Major facilitator superfamily (MFS) profile" evidence="8">
    <location>
        <begin position="70"/>
        <end position="567"/>
    </location>
</feature>
<feature type="transmembrane region" description="Helical" evidence="7">
    <location>
        <begin position="540"/>
        <end position="562"/>
    </location>
</feature>
<protein>
    <recommendedName>
        <fullName evidence="8">Major facilitator superfamily (MFS) profile domain-containing protein</fullName>
    </recommendedName>
</protein>
<dbReference type="PANTHER" id="PTHR23504">
    <property type="entry name" value="MAJOR FACILITATOR SUPERFAMILY DOMAIN-CONTAINING PROTEIN 10"/>
    <property type="match status" value="1"/>
</dbReference>
<sequence length="579" mass="62773">MRHGNGQNAQELVRQSSELATEESRGRDVTTSSSDGLSSAAVAAPGDEEDGTSTKRTKPVAWRELPRKDQLLILTLARLSEPLVQTSLQSYLFYQLKWFDESLPDATISAQAGTLTASFTAAQFLTAMMWGRVADSNYAGRKTVILIGLCGTAISCLGFGFSTTFWQALFFRTLGGITNGNVGVMRTMISEIIREKKYQSRAFLLLPMTFNIGVIIGPILGGLLSDPAGSYPSLFGDVAFFKDYPYAAPNILSTFLLTCSVLAVWFGLEETLDTLRDGPPDIGRRLGLRLSKMFRRHSSNTSGYQAVPDNDHDDQASLELSSEAAKPPTTRRFTQRLPFRRIFTRNVCMTILAHWLLALTVGSFNSLWFIFLSTPVYNPSTSEHSTTLPFRFTGGIGMKPATIGVATAVLGIIGISMQLFLYPPISHRLGTVLSWRLSLLCFPFAYLLVPYLSVIPSTSEPPAGKTGPLLWLGIVGVLLIQVTGRTFALPGQNILVNNCCPHPSVLGTVHGLAQSVSSSARTLGPIISGFGYGYGLDHGVVGAVFWGLGFTAILGFMASLGVREGDGHEVWLEGDVEDT</sequence>
<feature type="compositionally biased region" description="Polar residues" evidence="6">
    <location>
        <begin position="1"/>
        <end position="19"/>
    </location>
</feature>
<keyword evidence="3 7" id="KW-0812">Transmembrane</keyword>
<gene>
    <name evidence="9" type="ORF">NLU13_7482</name>
</gene>
<comment type="subcellular location">
    <subcellularLocation>
        <location evidence="1">Membrane</location>
        <topology evidence="1">Multi-pass membrane protein</topology>
    </subcellularLocation>
</comment>
<evidence type="ECO:0000256" key="6">
    <source>
        <dbReference type="SAM" id="MobiDB-lite"/>
    </source>
</evidence>
<dbReference type="InterPro" id="IPR011701">
    <property type="entry name" value="MFS"/>
</dbReference>
<dbReference type="PRINTS" id="PR01035">
    <property type="entry name" value="TCRTETA"/>
</dbReference>
<dbReference type="Gene3D" id="1.20.1250.20">
    <property type="entry name" value="MFS general substrate transporter like domains"/>
    <property type="match status" value="1"/>
</dbReference>